<evidence type="ECO:0008006" key="4">
    <source>
        <dbReference type="Google" id="ProtNLM"/>
    </source>
</evidence>
<name>A0ABT8YVL4_9SPIR</name>
<keyword evidence="3" id="KW-1185">Reference proteome</keyword>
<comment type="caution">
    <text evidence="2">The sequence shown here is derived from an EMBL/GenBank/DDBJ whole genome shotgun (WGS) entry which is preliminary data.</text>
</comment>
<accession>A0ABT8YVL4</accession>
<reference evidence="2" key="1">
    <citation type="submission" date="2023-07" db="EMBL/GenBank/DDBJ databases">
        <title>Mucosal microbiota of week-old chicken and adult hens.</title>
        <authorList>
            <person name="Volf J."/>
            <person name="Karasova D."/>
            <person name="Crhanova M."/>
            <person name="Faldynova M."/>
            <person name="Prikrylova H."/>
            <person name="Zeman M."/>
            <person name="Babak V."/>
            <person name="Rajova J."/>
            <person name="Rychlik I."/>
        </authorList>
    </citation>
    <scope>NUCLEOTIDE SEQUENCE</scope>
    <source>
        <strain evidence="2">ET902</strain>
    </source>
</reference>
<feature type="signal peptide" evidence="1">
    <location>
        <begin position="1"/>
        <end position="21"/>
    </location>
</feature>
<dbReference type="RefSeq" id="WP_304385366.1">
    <property type="nucleotide sequence ID" value="NZ_JAUPBL010000046.1"/>
</dbReference>
<sequence>MKKIILILILAVSLSNINAFAASGFEAILNVPLGLSAGIPVGTYSDVESIKGKAGFDSGITAQLGYMIGLGKIGISILGELGYSYDSYRYYSKENFGSLASYEYTSGLHTHSFQIGLLPKVNIGAFAVGVGFGVKIPVSGYITSKMEGSIAGVEGSTSSDKISLNRDDFENYDRNVIPYIKATFDYSFFFTSKIALNVGAYLGYDFGLASKSPIDGEYTGIDSFDIGLQLGLRFAPKL</sequence>
<feature type="chain" id="PRO_5047492965" description="PorT family protein" evidence="1">
    <location>
        <begin position="22"/>
        <end position="238"/>
    </location>
</feature>
<gene>
    <name evidence="2" type="ORF">Q5M86_04140</name>
</gene>
<protein>
    <recommendedName>
        <fullName evidence="4">PorT family protein</fullName>
    </recommendedName>
</protein>
<evidence type="ECO:0000313" key="2">
    <source>
        <dbReference type="EMBL" id="MDO7019958.1"/>
    </source>
</evidence>
<organism evidence="2 3">
    <name type="scientific">Brachyspira innocens</name>
    <dbReference type="NCBI Taxonomy" id="13264"/>
    <lineage>
        <taxon>Bacteria</taxon>
        <taxon>Pseudomonadati</taxon>
        <taxon>Spirochaetota</taxon>
        <taxon>Spirochaetia</taxon>
        <taxon>Brachyspirales</taxon>
        <taxon>Brachyspiraceae</taxon>
        <taxon>Brachyspira</taxon>
    </lineage>
</organism>
<dbReference type="EMBL" id="JAUPBM010000034">
    <property type="protein sequence ID" value="MDO7019958.1"/>
    <property type="molecule type" value="Genomic_DNA"/>
</dbReference>
<proteinExistence type="predicted"/>
<evidence type="ECO:0000256" key="1">
    <source>
        <dbReference type="SAM" id="SignalP"/>
    </source>
</evidence>
<evidence type="ECO:0000313" key="3">
    <source>
        <dbReference type="Proteomes" id="UP001175147"/>
    </source>
</evidence>
<keyword evidence="1" id="KW-0732">Signal</keyword>
<dbReference type="Proteomes" id="UP001175147">
    <property type="component" value="Unassembled WGS sequence"/>
</dbReference>